<evidence type="ECO:0000259" key="6">
    <source>
        <dbReference type="PROSITE" id="PS50089"/>
    </source>
</evidence>
<dbReference type="GO" id="GO:0005886">
    <property type="term" value="C:plasma membrane"/>
    <property type="evidence" value="ECO:0007669"/>
    <property type="project" value="TreeGrafter"/>
</dbReference>
<dbReference type="OrthoDB" id="3045089at2759"/>
<dbReference type="Pfam" id="PF13920">
    <property type="entry name" value="zf-C3HC4_3"/>
    <property type="match status" value="1"/>
</dbReference>
<dbReference type="GO" id="GO:0043161">
    <property type="term" value="P:proteasome-mediated ubiquitin-dependent protein catabolic process"/>
    <property type="evidence" value="ECO:0007669"/>
    <property type="project" value="TreeGrafter"/>
</dbReference>
<keyword evidence="1 3" id="KW-0479">Metal-binding</keyword>
<dbReference type="CDD" id="cd16500">
    <property type="entry name" value="RING-HC_CARP"/>
    <property type="match status" value="1"/>
</dbReference>
<dbReference type="GO" id="GO:0008270">
    <property type="term" value="F:zinc ion binding"/>
    <property type="evidence" value="ECO:0007669"/>
    <property type="project" value="UniProtKB-KW"/>
</dbReference>
<keyword evidence="2" id="KW-0862">Zinc</keyword>
<name>A0A2G8L0Q5_STIJA</name>
<proteinExistence type="predicted"/>
<protein>
    <submittedName>
        <fullName evidence="7">Putative E3 ubiquitin-protein ligase RNF34</fullName>
    </submittedName>
</protein>
<dbReference type="InterPro" id="IPR036361">
    <property type="entry name" value="SAP_dom_sf"/>
</dbReference>
<dbReference type="InterPro" id="IPR013083">
    <property type="entry name" value="Znf_RING/FYVE/PHD"/>
</dbReference>
<feature type="domain" description="RING-type" evidence="6">
    <location>
        <begin position="407"/>
        <end position="439"/>
    </location>
</feature>
<dbReference type="InterPro" id="IPR002219">
    <property type="entry name" value="PKC_DAG/PE"/>
</dbReference>
<evidence type="ECO:0000256" key="1">
    <source>
        <dbReference type="ARBA" id="ARBA00022771"/>
    </source>
</evidence>
<feature type="region of interest" description="Disordered" evidence="4">
    <location>
        <begin position="1"/>
        <end position="33"/>
    </location>
</feature>
<evidence type="ECO:0000256" key="2">
    <source>
        <dbReference type="ARBA" id="ARBA00022833"/>
    </source>
</evidence>
<evidence type="ECO:0000259" key="5">
    <source>
        <dbReference type="PROSITE" id="PS50081"/>
    </source>
</evidence>
<accession>A0A2G8L0Q5</accession>
<dbReference type="EMBL" id="MRZV01000273">
    <property type="protein sequence ID" value="PIK53802.1"/>
    <property type="molecule type" value="Genomic_DNA"/>
</dbReference>
<dbReference type="GO" id="GO:0070936">
    <property type="term" value="P:protein K48-linked ubiquitination"/>
    <property type="evidence" value="ECO:0007669"/>
    <property type="project" value="TreeGrafter"/>
</dbReference>
<dbReference type="STRING" id="307972.A0A2G8L0Q5"/>
<gene>
    <name evidence="7" type="ORF">BSL78_09296</name>
</gene>
<feature type="compositionally biased region" description="Polar residues" evidence="4">
    <location>
        <begin position="296"/>
        <end position="318"/>
    </location>
</feature>
<sequence length="476" mass="52512">MGSSPSSQPGANFQNHSTHPSHRASNNLSSRQSQAFVAWSSQAHLGSEETSTTTSTPAEGRNNDTMVCEACKANFNLLRRKKQYCSSCSAKEHRRCHNCLLFKCPITRDKLHELKMKDLRQYLSVHDIPTERCKEKGDLVELIYNFLNSRSTNGPTGLYQGSANISQNRSGSGSGFVRAPPLPPNHPPSGPQTGFTNLQNTAERLYSQAHQQFFGGSAGATEGRPFGSVTVTTDFGRNHPHGPFATSQEQYSSSAAREQHPQHSSQESRPTPTPAAARSNTNTTTSGDQGQDQTEETSNQNNEATDQNKQGDAAEQTSEPPPKVKRRASLKDIVKPEDIEQLSVRQLKEILRANFVDYKGCVERYELLDRVKRLYDDREEMKAKEEKAATAPDGEPANLTSTEDDLCRICMDATIDCVLLECGHMVTCTTCGKQMNECPSVDSMLYDVCIYSGRNDIALNYGSFFSYGISLDGSRN</sequence>
<feature type="region of interest" description="Disordered" evidence="4">
    <location>
        <begin position="215"/>
        <end position="331"/>
    </location>
</feature>
<dbReference type="Pfam" id="PF23632">
    <property type="entry name" value="SAP_RNF34_RFFL"/>
    <property type="match status" value="1"/>
</dbReference>
<dbReference type="GO" id="GO:0005737">
    <property type="term" value="C:cytoplasm"/>
    <property type="evidence" value="ECO:0007669"/>
    <property type="project" value="TreeGrafter"/>
</dbReference>
<dbReference type="Gene3D" id="1.10.720.140">
    <property type="match status" value="1"/>
</dbReference>
<dbReference type="InterPro" id="IPR001841">
    <property type="entry name" value="Znf_RING"/>
</dbReference>
<dbReference type="AlphaFoldDB" id="A0A2G8L0Q5"/>
<feature type="compositionally biased region" description="Low complexity" evidence="4">
    <location>
        <begin position="268"/>
        <end position="292"/>
    </location>
</feature>
<evidence type="ECO:0000313" key="7">
    <source>
        <dbReference type="EMBL" id="PIK53802.1"/>
    </source>
</evidence>
<feature type="compositionally biased region" description="Pro residues" evidence="4">
    <location>
        <begin position="180"/>
        <end position="190"/>
    </location>
</feature>
<dbReference type="Pfam" id="PF22968">
    <property type="entry name" value="RNF34L-like_3rd"/>
    <property type="match status" value="1"/>
</dbReference>
<organism evidence="7 8">
    <name type="scientific">Stichopus japonicus</name>
    <name type="common">Sea cucumber</name>
    <dbReference type="NCBI Taxonomy" id="307972"/>
    <lineage>
        <taxon>Eukaryota</taxon>
        <taxon>Metazoa</taxon>
        <taxon>Echinodermata</taxon>
        <taxon>Eleutherozoa</taxon>
        <taxon>Echinozoa</taxon>
        <taxon>Holothuroidea</taxon>
        <taxon>Aspidochirotacea</taxon>
        <taxon>Aspidochirotida</taxon>
        <taxon>Stichopodidae</taxon>
        <taxon>Apostichopus</taxon>
    </lineage>
</organism>
<dbReference type="GO" id="GO:0061630">
    <property type="term" value="F:ubiquitin protein ligase activity"/>
    <property type="evidence" value="ECO:0007669"/>
    <property type="project" value="TreeGrafter"/>
</dbReference>
<comment type="caution">
    <text evidence="7">The sequence shown here is derived from an EMBL/GenBank/DDBJ whole genome shotgun (WGS) entry which is preliminary data.</text>
</comment>
<keyword evidence="8" id="KW-1185">Reference proteome</keyword>
<dbReference type="InterPro" id="IPR051728">
    <property type="entry name" value="RING-FYVE_E3_ubiquitin-ligase"/>
</dbReference>
<dbReference type="Gene3D" id="1.10.720.30">
    <property type="entry name" value="SAP domain"/>
    <property type="match status" value="1"/>
</dbReference>
<evidence type="ECO:0000256" key="3">
    <source>
        <dbReference type="PROSITE-ProRule" id="PRU00175"/>
    </source>
</evidence>
<dbReference type="PANTHER" id="PTHR14879">
    <property type="entry name" value="CASPASE REGULATOR, RING FINGER DOMAIN-CONTAINING"/>
    <property type="match status" value="1"/>
</dbReference>
<feature type="compositionally biased region" description="Polar residues" evidence="4">
    <location>
        <begin position="158"/>
        <end position="171"/>
    </location>
</feature>
<dbReference type="Gene3D" id="3.30.40.10">
    <property type="entry name" value="Zinc/RING finger domain, C3HC4 (zinc finger)"/>
    <property type="match status" value="1"/>
</dbReference>
<feature type="domain" description="Phorbol-ester/DAG-type" evidence="5">
    <location>
        <begin position="43"/>
        <end position="104"/>
    </location>
</feature>
<reference evidence="7 8" key="1">
    <citation type="journal article" date="2017" name="PLoS Biol.">
        <title>The sea cucumber genome provides insights into morphological evolution and visceral regeneration.</title>
        <authorList>
            <person name="Zhang X."/>
            <person name="Sun L."/>
            <person name="Yuan J."/>
            <person name="Sun Y."/>
            <person name="Gao Y."/>
            <person name="Zhang L."/>
            <person name="Li S."/>
            <person name="Dai H."/>
            <person name="Hamel J.F."/>
            <person name="Liu C."/>
            <person name="Yu Y."/>
            <person name="Liu S."/>
            <person name="Lin W."/>
            <person name="Guo K."/>
            <person name="Jin S."/>
            <person name="Xu P."/>
            <person name="Storey K.B."/>
            <person name="Huan P."/>
            <person name="Zhang T."/>
            <person name="Zhou Y."/>
            <person name="Zhang J."/>
            <person name="Lin C."/>
            <person name="Li X."/>
            <person name="Xing L."/>
            <person name="Huo D."/>
            <person name="Sun M."/>
            <person name="Wang L."/>
            <person name="Mercier A."/>
            <person name="Li F."/>
            <person name="Yang H."/>
            <person name="Xiang J."/>
        </authorList>
    </citation>
    <scope>NUCLEOTIDE SEQUENCE [LARGE SCALE GENOMIC DNA]</scope>
    <source>
        <strain evidence="7">Shaxun</strain>
        <tissue evidence="7">Muscle</tissue>
    </source>
</reference>
<dbReference type="InterPro" id="IPR057299">
    <property type="entry name" value="RNF34_RFFL_SAP"/>
</dbReference>
<dbReference type="GO" id="GO:1902042">
    <property type="term" value="P:negative regulation of extrinsic apoptotic signaling pathway via death domain receptors"/>
    <property type="evidence" value="ECO:0007669"/>
    <property type="project" value="TreeGrafter"/>
</dbReference>
<feature type="region of interest" description="Disordered" evidence="4">
    <location>
        <begin position="158"/>
        <end position="197"/>
    </location>
</feature>
<dbReference type="SUPFAM" id="SSF68906">
    <property type="entry name" value="SAP domain"/>
    <property type="match status" value="1"/>
</dbReference>
<evidence type="ECO:0000313" key="8">
    <source>
        <dbReference type="Proteomes" id="UP000230750"/>
    </source>
</evidence>
<keyword evidence="1 3" id="KW-0863">Zinc-finger</keyword>
<dbReference type="Proteomes" id="UP000230750">
    <property type="component" value="Unassembled WGS sequence"/>
</dbReference>
<evidence type="ECO:0000256" key="4">
    <source>
        <dbReference type="SAM" id="MobiDB-lite"/>
    </source>
</evidence>
<dbReference type="PANTHER" id="PTHR14879:SF15">
    <property type="entry name" value="E3 UBIQUITIN-PROTEIN LIGASE RIFIFYLIN-LIKE PROTEIN"/>
    <property type="match status" value="1"/>
</dbReference>
<dbReference type="PROSITE" id="PS50081">
    <property type="entry name" value="ZF_DAG_PE_2"/>
    <property type="match status" value="1"/>
</dbReference>
<feature type="compositionally biased region" description="Polar residues" evidence="4">
    <location>
        <begin position="245"/>
        <end position="267"/>
    </location>
</feature>
<dbReference type="PROSITE" id="PS50089">
    <property type="entry name" value="ZF_RING_2"/>
    <property type="match status" value="1"/>
</dbReference>
<dbReference type="InterPro" id="IPR055111">
    <property type="entry name" value="RNF34_RFFL_HeH"/>
</dbReference>